<dbReference type="PROSITE" id="PS51176">
    <property type="entry name" value="PDH_ADH"/>
    <property type="match status" value="1"/>
</dbReference>
<dbReference type="InterPro" id="IPR046826">
    <property type="entry name" value="PDH_N"/>
</dbReference>
<evidence type="ECO:0000313" key="3">
    <source>
        <dbReference type="EMBL" id="ABM29489.1"/>
    </source>
</evidence>
<keyword evidence="1 3" id="KW-0560">Oxidoreductase</keyword>
<dbReference type="GO" id="GO:0008977">
    <property type="term" value="F:prephenate dehydrogenase (NAD+) activity"/>
    <property type="evidence" value="ECO:0007669"/>
    <property type="project" value="UniProtKB-EC"/>
</dbReference>
<dbReference type="Pfam" id="PF02153">
    <property type="entry name" value="PDH_N"/>
    <property type="match status" value="1"/>
</dbReference>
<dbReference type="SUPFAM" id="SSF48179">
    <property type="entry name" value="6-phosphogluconate dehydrogenase C-terminal domain-like"/>
    <property type="match status" value="1"/>
</dbReference>
<sequence>MSAMKIALVGDKGRMGRLLTSRFSAAGCEVAGVDRPLTPETVRPAVQGADVVILCVPVEVLAEVLSIVAPLLSPKQVLADITSVKVRPMEVMQAFHAGPVVGTHPLFGPDPQDDHLPVAVTPGSSARDADVTLVEQCFRMIGCDTFRTTAQEHDRAAAMIQGLNFISSVAYLATLAHNEELLPFVTPSFRRRLDAARKMLTEDAALFEGMFEANPASQDAVRSFRSFLNIASAGDVDVLVDRARWWWRTHDDRGGARQ</sequence>
<feature type="domain" description="Prephenate/arogenate dehydrogenase" evidence="2">
    <location>
        <begin position="4"/>
        <end position="258"/>
    </location>
</feature>
<evidence type="ECO:0000313" key="4">
    <source>
        <dbReference type="Proteomes" id="UP000009173"/>
    </source>
</evidence>
<proteinExistence type="predicted"/>
<evidence type="ECO:0000256" key="1">
    <source>
        <dbReference type="ARBA" id="ARBA00023002"/>
    </source>
</evidence>
<dbReference type="InterPro" id="IPR036291">
    <property type="entry name" value="NAD(P)-bd_dom_sf"/>
</dbReference>
<reference evidence="4" key="1">
    <citation type="journal article" date="2009" name="Environ. Microbiol.">
        <title>Contribution of mobile genetic elements to Desulfovibrio vulgaris genome plasticity.</title>
        <authorList>
            <person name="Walker C.B."/>
            <person name="Stolyar S."/>
            <person name="Chivian D."/>
            <person name="Pinel N."/>
            <person name="Gabster J.A."/>
            <person name="Dehal P.S."/>
            <person name="He Z."/>
            <person name="Yang Z.K."/>
            <person name="Yen H.C."/>
            <person name="Zhou J."/>
            <person name="Wall J.D."/>
            <person name="Hazen T.C."/>
            <person name="Arkin A.P."/>
            <person name="Stahl D.A."/>
        </authorList>
    </citation>
    <scope>NUCLEOTIDE SEQUENCE [LARGE SCALE GENOMIC DNA]</scope>
    <source>
        <strain evidence="4">DP4</strain>
    </source>
</reference>
<dbReference type="GO" id="GO:0004665">
    <property type="term" value="F:prephenate dehydrogenase (NADP+) activity"/>
    <property type="evidence" value="ECO:0007669"/>
    <property type="project" value="InterPro"/>
</dbReference>
<dbReference type="GO" id="GO:0070403">
    <property type="term" value="F:NAD+ binding"/>
    <property type="evidence" value="ECO:0007669"/>
    <property type="project" value="InterPro"/>
</dbReference>
<dbReference type="InterPro" id="IPR003099">
    <property type="entry name" value="Prephen_DH"/>
</dbReference>
<dbReference type="Gene3D" id="1.10.3660.10">
    <property type="entry name" value="6-phosphogluconate dehydrogenase C-terminal like domain"/>
    <property type="match status" value="1"/>
</dbReference>
<dbReference type="PANTHER" id="PTHR21363:SF0">
    <property type="entry name" value="PREPHENATE DEHYDROGENASE [NADP(+)]"/>
    <property type="match status" value="1"/>
</dbReference>
<dbReference type="GO" id="GO:0006571">
    <property type="term" value="P:tyrosine biosynthetic process"/>
    <property type="evidence" value="ECO:0007669"/>
    <property type="project" value="InterPro"/>
</dbReference>
<dbReference type="EMBL" id="CP000527">
    <property type="protein sequence ID" value="ABM29489.1"/>
    <property type="molecule type" value="Genomic_DNA"/>
</dbReference>
<dbReference type="SUPFAM" id="SSF51735">
    <property type="entry name" value="NAD(P)-binding Rossmann-fold domains"/>
    <property type="match status" value="1"/>
</dbReference>
<name>A0A0H3ACH8_NITV4</name>
<accession>A0A0H3ACH8</accession>
<dbReference type="HOGENOM" id="CLU_036672_1_1_7"/>
<dbReference type="RefSeq" id="WP_011792876.1">
    <property type="nucleotide sequence ID" value="NC_008751.1"/>
</dbReference>
<gene>
    <name evidence="3" type="ordered locus">Dvul_2473</name>
</gene>
<dbReference type="PANTHER" id="PTHR21363">
    <property type="entry name" value="PREPHENATE DEHYDROGENASE"/>
    <property type="match status" value="1"/>
</dbReference>
<dbReference type="Proteomes" id="UP000009173">
    <property type="component" value="Chromosome"/>
</dbReference>
<dbReference type="KEGG" id="dvl:Dvul_2473"/>
<evidence type="ECO:0000259" key="2">
    <source>
        <dbReference type="PROSITE" id="PS51176"/>
    </source>
</evidence>
<organism evidence="3 4">
    <name type="scientific">Nitratidesulfovibrio vulgaris (strain DP4)</name>
    <name type="common">Desulfovibrio vulgaris</name>
    <dbReference type="NCBI Taxonomy" id="391774"/>
    <lineage>
        <taxon>Bacteria</taxon>
        <taxon>Pseudomonadati</taxon>
        <taxon>Thermodesulfobacteriota</taxon>
        <taxon>Desulfovibrionia</taxon>
        <taxon>Desulfovibrionales</taxon>
        <taxon>Desulfovibrionaceae</taxon>
        <taxon>Nitratidesulfovibrio</taxon>
    </lineage>
</organism>
<protein>
    <submittedName>
        <fullName evidence="3">Prephenate dehydrogenase</fullName>
        <ecNumber evidence="3">1.3.1.12</ecNumber>
    </submittedName>
</protein>
<dbReference type="InterPro" id="IPR050812">
    <property type="entry name" value="Preph/Arog_dehydrog"/>
</dbReference>
<dbReference type="AlphaFoldDB" id="A0A0H3ACH8"/>
<dbReference type="EC" id="1.3.1.12" evidence="3"/>
<dbReference type="InterPro" id="IPR008927">
    <property type="entry name" value="6-PGluconate_DH-like_C_sf"/>
</dbReference>
<dbReference type="Gene3D" id="3.40.50.720">
    <property type="entry name" value="NAD(P)-binding Rossmann-like Domain"/>
    <property type="match status" value="1"/>
</dbReference>